<evidence type="ECO:0000256" key="2">
    <source>
        <dbReference type="SAM" id="SignalP"/>
    </source>
</evidence>
<gene>
    <name evidence="4" type="ORF">N802_05115</name>
</gene>
<dbReference type="InterPro" id="IPR025565">
    <property type="entry name" value="DUF4328"/>
</dbReference>
<keyword evidence="1" id="KW-0472">Membrane</keyword>
<dbReference type="STRING" id="1385520.N802_05115"/>
<feature type="chain" id="PRO_5039713130" description="DUF4328 domain-containing protein" evidence="2">
    <location>
        <begin position="24"/>
        <end position="193"/>
    </location>
</feature>
<dbReference type="EMBL" id="AVPJ01000014">
    <property type="protein sequence ID" value="KGN30985.1"/>
    <property type="molecule type" value="Genomic_DNA"/>
</dbReference>
<feature type="transmembrane region" description="Helical" evidence="1">
    <location>
        <begin position="125"/>
        <end position="142"/>
    </location>
</feature>
<accession>A0A0A0J0T0</accession>
<feature type="domain" description="DUF4328" evidence="3">
    <location>
        <begin position="46"/>
        <end position="176"/>
    </location>
</feature>
<comment type="caution">
    <text evidence="4">The sequence shown here is derived from an EMBL/GenBank/DDBJ whole genome shotgun (WGS) entry which is preliminary data.</text>
</comment>
<evidence type="ECO:0000313" key="5">
    <source>
        <dbReference type="Proteomes" id="UP000030002"/>
    </source>
</evidence>
<keyword evidence="5" id="KW-1185">Reference proteome</keyword>
<dbReference type="AlphaFoldDB" id="A0A0A0J0T0"/>
<name>A0A0A0J0T0_9MICO</name>
<keyword evidence="1" id="KW-1133">Transmembrane helix</keyword>
<evidence type="ECO:0000313" key="4">
    <source>
        <dbReference type="EMBL" id="KGN30985.1"/>
    </source>
</evidence>
<dbReference type="Proteomes" id="UP000030002">
    <property type="component" value="Unassembled WGS sequence"/>
</dbReference>
<keyword evidence="2" id="KW-0732">Signal</keyword>
<dbReference type="eggNOG" id="ENOG50347AJ">
    <property type="taxonomic scope" value="Bacteria"/>
</dbReference>
<reference evidence="4 5" key="1">
    <citation type="submission" date="2013-08" db="EMBL/GenBank/DDBJ databases">
        <title>The genome sequence of Knoellia sinensis.</title>
        <authorList>
            <person name="Zhu W."/>
            <person name="Wang G."/>
        </authorList>
    </citation>
    <scope>NUCLEOTIDE SEQUENCE [LARGE SCALE GENOMIC DNA]</scope>
    <source>
        <strain evidence="4 5">KCTC 19936</strain>
    </source>
</reference>
<dbReference type="Pfam" id="PF14219">
    <property type="entry name" value="DUF4328"/>
    <property type="match status" value="1"/>
</dbReference>
<evidence type="ECO:0000256" key="1">
    <source>
        <dbReference type="SAM" id="Phobius"/>
    </source>
</evidence>
<proteinExistence type="predicted"/>
<organism evidence="4 5">
    <name type="scientific">Knoellia sinensis KCTC 19936</name>
    <dbReference type="NCBI Taxonomy" id="1385520"/>
    <lineage>
        <taxon>Bacteria</taxon>
        <taxon>Bacillati</taxon>
        <taxon>Actinomycetota</taxon>
        <taxon>Actinomycetes</taxon>
        <taxon>Micrococcales</taxon>
        <taxon>Intrasporangiaceae</taxon>
        <taxon>Knoellia</taxon>
    </lineage>
</organism>
<protein>
    <recommendedName>
        <fullName evidence="3">DUF4328 domain-containing protein</fullName>
    </recommendedName>
</protein>
<feature type="transmembrane region" description="Helical" evidence="1">
    <location>
        <begin position="154"/>
        <end position="176"/>
    </location>
</feature>
<evidence type="ECO:0000259" key="3">
    <source>
        <dbReference type="Pfam" id="PF14219"/>
    </source>
</evidence>
<keyword evidence="1" id="KW-0812">Transmembrane</keyword>
<feature type="transmembrane region" description="Helical" evidence="1">
    <location>
        <begin position="47"/>
        <end position="67"/>
    </location>
</feature>
<sequence>MATLAMGGLALLLTIALAATSFAAANDYQEAIDATGTSADTLTAYDLLALPWTIAMLIAWVLTAVWLGKARANTQNIRPGFHFRRSQVWDTLGWIVPFVSLWFPRQILGDLSKGSSPAMKDNRQVGIWWTAWLVGLVASQASDRVAMSGDGSGVGLLPVFNVVHAVAWAIAFALWAKLVLSIVRDQENATPRA</sequence>
<feature type="signal peptide" evidence="2">
    <location>
        <begin position="1"/>
        <end position="23"/>
    </location>
</feature>